<organism evidence="3 4">
    <name type="scientific">Trametes coccinea (strain BRFM310)</name>
    <name type="common">Pycnoporus coccineus</name>
    <dbReference type="NCBI Taxonomy" id="1353009"/>
    <lineage>
        <taxon>Eukaryota</taxon>
        <taxon>Fungi</taxon>
        <taxon>Dikarya</taxon>
        <taxon>Basidiomycota</taxon>
        <taxon>Agaricomycotina</taxon>
        <taxon>Agaricomycetes</taxon>
        <taxon>Polyporales</taxon>
        <taxon>Polyporaceae</taxon>
        <taxon>Trametes</taxon>
    </lineage>
</organism>
<dbReference type="AlphaFoldDB" id="A0A1Y2IEK7"/>
<dbReference type="Pfam" id="PF20776">
    <property type="entry name" value="SLS1_N"/>
    <property type="match status" value="1"/>
</dbReference>
<feature type="region of interest" description="Disordered" evidence="1">
    <location>
        <begin position="31"/>
        <end position="88"/>
    </location>
</feature>
<feature type="region of interest" description="Disordered" evidence="1">
    <location>
        <begin position="500"/>
        <end position="521"/>
    </location>
</feature>
<protein>
    <recommendedName>
        <fullName evidence="2">SLS1 N-terminal domain-containing protein</fullName>
    </recommendedName>
</protein>
<evidence type="ECO:0000259" key="2">
    <source>
        <dbReference type="Pfam" id="PF20776"/>
    </source>
</evidence>
<evidence type="ECO:0000313" key="4">
    <source>
        <dbReference type="Proteomes" id="UP000193067"/>
    </source>
</evidence>
<feature type="region of interest" description="Disordered" evidence="1">
    <location>
        <begin position="103"/>
        <end position="122"/>
    </location>
</feature>
<feature type="region of interest" description="Disordered" evidence="1">
    <location>
        <begin position="533"/>
        <end position="552"/>
    </location>
</feature>
<dbReference type="STRING" id="1353009.A0A1Y2IEK7"/>
<dbReference type="Proteomes" id="UP000193067">
    <property type="component" value="Unassembled WGS sequence"/>
</dbReference>
<dbReference type="OrthoDB" id="3362817at2759"/>
<evidence type="ECO:0000313" key="3">
    <source>
        <dbReference type="EMBL" id="OSC99524.1"/>
    </source>
</evidence>
<keyword evidence="4" id="KW-1185">Reference proteome</keyword>
<dbReference type="InterPro" id="IPR048400">
    <property type="entry name" value="SLS1_N"/>
</dbReference>
<sequence length="758" mass="84554">MSFALLRQAAIPQSLAAARRAASRHSSRCLSAAVAHAHTRHEQDPKDTAPVPGPSSSQQDVDVADNSTSDLSSEARGSQERSPEPFSRVQSYLASINATGAEPTLEDLEQCRPRVQPPPHSPEYIETYNELIQTLCRSFTKEQLRKFLLESLGASRHSATKRKKADYAESIIEQLWKWPTLKQLEKAKRDRTEIVSKAFPVTASELFLILGRDGMDLLRLSEEYDVHISLQRKPMALRVEGTRASLKELGERLWNIKKSFMEETYHLPSPTPIPSELVQRISRLASAYVENDSTVPGKVRIVARDEEGLTAAKRLASRALHELEETSDVPLLAYLPPGASDIAMYPHSYALYPFLSPRSLPFTMNTNGTFRLRRVGEWLTSDFREDVRKTGGLSRGDGDIVTVSEERVQLRNFLLRNLPEGIDPGRVAVQASMGHLLLTRKAGEQKAALTPPLMGEHPFSEVRQWIAQNPVKMTFVPDLPLPLLTTVPEKERVKQRLVYHALPTGASKPQSTSESTPSSTRWRQYLSLEVQLPEPPAPESFVPRRAEMPERDLEEGLSLADLEDTQPSPPEAEASSEAEPISILDSSAVHCKMGVEADLNLMIPDRPMDLHFTTRSATVLAEDEQPPEFQQFVAKLRAYLDGSSGATEPPSPPLLLGFAGERYILHSNVSVRQSEELVSDSGRPTLKELSFDMAEITQALCESSLDLETNQKSMHCEVFCEELMSETAWSKFLRDCDRLSALREQSQQSPESALLDEP</sequence>
<name>A0A1Y2IEK7_TRAC3</name>
<evidence type="ECO:0000256" key="1">
    <source>
        <dbReference type="SAM" id="MobiDB-lite"/>
    </source>
</evidence>
<feature type="compositionally biased region" description="Low complexity" evidence="1">
    <location>
        <begin position="571"/>
        <end position="580"/>
    </location>
</feature>
<feature type="domain" description="SLS1 N-terminal" evidence="2">
    <location>
        <begin position="102"/>
        <end position="177"/>
    </location>
</feature>
<feature type="region of interest" description="Disordered" evidence="1">
    <location>
        <begin position="557"/>
        <end position="580"/>
    </location>
</feature>
<reference evidence="3 4" key="1">
    <citation type="journal article" date="2015" name="Biotechnol. Biofuels">
        <title>Enhanced degradation of softwood versus hardwood by the white-rot fungus Pycnoporus coccineus.</title>
        <authorList>
            <person name="Couturier M."/>
            <person name="Navarro D."/>
            <person name="Chevret D."/>
            <person name="Henrissat B."/>
            <person name="Piumi F."/>
            <person name="Ruiz-Duenas F.J."/>
            <person name="Martinez A.T."/>
            <person name="Grigoriev I.V."/>
            <person name="Riley R."/>
            <person name="Lipzen A."/>
            <person name="Berrin J.G."/>
            <person name="Master E.R."/>
            <person name="Rosso M.N."/>
        </authorList>
    </citation>
    <scope>NUCLEOTIDE SEQUENCE [LARGE SCALE GENOMIC DNA]</scope>
    <source>
        <strain evidence="3 4">BRFM310</strain>
    </source>
</reference>
<feature type="compositionally biased region" description="Low complexity" evidence="1">
    <location>
        <begin position="511"/>
        <end position="520"/>
    </location>
</feature>
<accession>A0A1Y2IEK7</accession>
<proteinExistence type="predicted"/>
<dbReference type="EMBL" id="KZ084127">
    <property type="protein sequence ID" value="OSC99524.1"/>
    <property type="molecule type" value="Genomic_DNA"/>
</dbReference>
<gene>
    <name evidence="3" type="ORF">PYCCODRAFT_1415880</name>
</gene>
<feature type="compositionally biased region" description="Polar residues" evidence="1">
    <location>
        <begin position="54"/>
        <end position="76"/>
    </location>
</feature>
<feature type="compositionally biased region" description="Basic and acidic residues" evidence="1">
    <location>
        <begin position="542"/>
        <end position="551"/>
    </location>
</feature>